<dbReference type="PANTHER" id="PTHR31962">
    <property type="entry name" value="SPHINGOLIPID LONG CHAIN BASE-RESPONSIVE PROTEIN PIL1"/>
    <property type="match status" value="1"/>
</dbReference>
<dbReference type="InterPro" id="IPR027267">
    <property type="entry name" value="AH/BAR_dom_sf"/>
</dbReference>
<dbReference type="OrthoDB" id="5599269at2759"/>
<dbReference type="Gene3D" id="1.20.1270.60">
    <property type="entry name" value="Arfaptin homology (AH) domain/BAR domain"/>
    <property type="match status" value="1"/>
</dbReference>
<feature type="region of interest" description="Disordered" evidence="2">
    <location>
        <begin position="286"/>
        <end position="407"/>
    </location>
</feature>
<dbReference type="Pfam" id="PF13805">
    <property type="entry name" value="Pil1"/>
    <property type="match status" value="1"/>
</dbReference>
<proteinExistence type="predicted"/>
<feature type="region of interest" description="Disordered" evidence="2">
    <location>
        <begin position="428"/>
        <end position="571"/>
    </location>
</feature>
<dbReference type="GO" id="GO:0005886">
    <property type="term" value="C:plasma membrane"/>
    <property type="evidence" value="ECO:0007669"/>
    <property type="project" value="TreeGrafter"/>
</dbReference>
<dbReference type="GO" id="GO:0006897">
    <property type="term" value="P:endocytosis"/>
    <property type="evidence" value="ECO:0007669"/>
    <property type="project" value="TreeGrafter"/>
</dbReference>
<dbReference type="Proteomes" id="UP000305948">
    <property type="component" value="Unassembled WGS sequence"/>
</dbReference>
<feature type="compositionally biased region" description="Basic and acidic residues" evidence="2">
    <location>
        <begin position="492"/>
        <end position="507"/>
    </location>
</feature>
<dbReference type="GO" id="GO:0036286">
    <property type="term" value="C:eisosome filament"/>
    <property type="evidence" value="ECO:0007669"/>
    <property type="project" value="TreeGrafter"/>
</dbReference>
<keyword evidence="4" id="KW-1185">Reference proteome</keyword>
<organism evidence="3 4">
    <name type="scientific">Heliocybe sulcata</name>
    <dbReference type="NCBI Taxonomy" id="5364"/>
    <lineage>
        <taxon>Eukaryota</taxon>
        <taxon>Fungi</taxon>
        <taxon>Dikarya</taxon>
        <taxon>Basidiomycota</taxon>
        <taxon>Agaricomycotina</taxon>
        <taxon>Agaricomycetes</taxon>
        <taxon>Gloeophyllales</taxon>
        <taxon>Gloeophyllaceae</taxon>
        <taxon>Heliocybe</taxon>
    </lineage>
</organism>
<dbReference type="InterPro" id="IPR028245">
    <property type="entry name" value="PIL1/LSP1"/>
</dbReference>
<keyword evidence="1" id="KW-0175">Coiled coil</keyword>
<feature type="region of interest" description="Disordered" evidence="2">
    <location>
        <begin position="16"/>
        <end position="48"/>
    </location>
</feature>
<dbReference type="GO" id="GO:0008289">
    <property type="term" value="F:lipid binding"/>
    <property type="evidence" value="ECO:0007669"/>
    <property type="project" value="TreeGrafter"/>
</dbReference>
<feature type="compositionally biased region" description="Basic and acidic residues" evidence="2">
    <location>
        <begin position="293"/>
        <end position="305"/>
    </location>
</feature>
<reference evidence="3 4" key="1">
    <citation type="journal article" date="2019" name="Nat. Ecol. Evol.">
        <title>Megaphylogeny resolves global patterns of mushroom evolution.</title>
        <authorList>
            <person name="Varga T."/>
            <person name="Krizsan K."/>
            <person name="Foldi C."/>
            <person name="Dima B."/>
            <person name="Sanchez-Garcia M."/>
            <person name="Sanchez-Ramirez S."/>
            <person name="Szollosi G.J."/>
            <person name="Szarkandi J.G."/>
            <person name="Papp V."/>
            <person name="Albert L."/>
            <person name="Andreopoulos W."/>
            <person name="Angelini C."/>
            <person name="Antonin V."/>
            <person name="Barry K.W."/>
            <person name="Bougher N.L."/>
            <person name="Buchanan P."/>
            <person name="Buyck B."/>
            <person name="Bense V."/>
            <person name="Catcheside P."/>
            <person name="Chovatia M."/>
            <person name="Cooper J."/>
            <person name="Damon W."/>
            <person name="Desjardin D."/>
            <person name="Finy P."/>
            <person name="Geml J."/>
            <person name="Haridas S."/>
            <person name="Hughes K."/>
            <person name="Justo A."/>
            <person name="Karasinski D."/>
            <person name="Kautmanova I."/>
            <person name="Kiss B."/>
            <person name="Kocsube S."/>
            <person name="Kotiranta H."/>
            <person name="LaButti K.M."/>
            <person name="Lechner B.E."/>
            <person name="Liimatainen K."/>
            <person name="Lipzen A."/>
            <person name="Lukacs Z."/>
            <person name="Mihaltcheva S."/>
            <person name="Morgado L.N."/>
            <person name="Niskanen T."/>
            <person name="Noordeloos M.E."/>
            <person name="Ohm R.A."/>
            <person name="Ortiz-Santana B."/>
            <person name="Ovrebo C."/>
            <person name="Racz N."/>
            <person name="Riley R."/>
            <person name="Savchenko A."/>
            <person name="Shiryaev A."/>
            <person name="Soop K."/>
            <person name="Spirin V."/>
            <person name="Szebenyi C."/>
            <person name="Tomsovsky M."/>
            <person name="Tulloss R.E."/>
            <person name="Uehling J."/>
            <person name="Grigoriev I.V."/>
            <person name="Vagvolgyi C."/>
            <person name="Papp T."/>
            <person name="Martin F.M."/>
            <person name="Miettinen O."/>
            <person name="Hibbett D.S."/>
            <person name="Nagy L.G."/>
        </authorList>
    </citation>
    <scope>NUCLEOTIDE SEQUENCE [LARGE SCALE GENOMIC DNA]</scope>
    <source>
        <strain evidence="3 4">OMC1185</strain>
    </source>
</reference>
<dbReference type="AlphaFoldDB" id="A0A5C3NHN5"/>
<dbReference type="PANTHER" id="PTHR31962:SF1">
    <property type="entry name" value="SPHINGOLIPID LONG CHAIN BASE-RESPONSIVE PROTEIN PIL1"/>
    <property type="match status" value="1"/>
</dbReference>
<evidence type="ECO:0008006" key="5">
    <source>
        <dbReference type="Google" id="ProtNLM"/>
    </source>
</evidence>
<name>A0A5C3NHN5_9AGAM</name>
<feature type="compositionally biased region" description="Basic and acidic residues" evidence="2">
    <location>
        <begin position="517"/>
        <end position="540"/>
    </location>
</feature>
<protein>
    <recommendedName>
        <fullName evidence="5">Sphingolipid long chain base-responsive protein LSP1</fullName>
    </recommendedName>
</protein>
<feature type="compositionally biased region" description="Low complexity" evidence="2">
    <location>
        <begin position="398"/>
        <end position="407"/>
    </location>
</feature>
<sequence>MSGFLSSIADKAQSAIQGSSLAQRIPGTGRATSPAGGDQQAGGKTSHRSHALEALQHQIRAFGQQYSSSTTPVQKIITSQKGVALDVDSLSRDGKAQSKELYMWGQTEGQDLKDVTDRLAHLNFLQGCLAEALASKLDAARAPMKALRDAENSLVPKRQTRASLENQIGRIEHDQPKGLEKRLAELKQQLAKAEQEDEPLEKEIEILKRKAVRDSEAQKWAALREYGEKLSLLAQASEGIINNLPSVPPSSAEPYKGLQATGEVRASLQHALDNYKTGQIDLYTYNTNPSSLRKSDTRSFGETHASELSSINTAEASTAMQPSIPITPPAQNVPLPGSPAIATHHSPSTQSLHSDVSVKSGSPGTALASSPSGVMSPPLNPALLNQAPAPIPMPSSPPMSSISPAVPVDPINPAKKALAITPTVAETGVPVSAGADGPGPSSGSLKDLKSPASAMSPPRSGGLPPVAEVNTPLEMPGPTVPPATGGFESAEDEKRRLEREDRERILREGGSGLTATRPEHESAEDEKKRLEREERERVLRGDTAATGQGANHDAPQDGEELPPYQDIQPDM</sequence>
<feature type="compositionally biased region" description="Polar residues" evidence="2">
    <location>
        <begin position="345"/>
        <end position="373"/>
    </location>
</feature>
<dbReference type="EMBL" id="ML213503">
    <property type="protein sequence ID" value="TFK57224.1"/>
    <property type="molecule type" value="Genomic_DNA"/>
</dbReference>
<accession>A0A5C3NHN5</accession>
<dbReference type="GO" id="GO:0070941">
    <property type="term" value="P:eisosome assembly"/>
    <property type="evidence" value="ECO:0007669"/>
    <property type="project" value="TreeGrafter"/>
</dbReference>
<feature type="compositionally biased region" description="Low complexity" evidence="2">
    <location>
        <begin position="428"/>
        <end position="444"/>
    </location>
</feature>
<gene>
    <name evidence="3" type="ORF">OE88DRAFT_1650865</name>
</gene>
<evidence type="ECO:0000313" key="3">
    <source>
        <dbReference type="EMBL" id="TFK57224.1"/>
    </source>
</evidence>
<feature type="coiled-coil region" evidence="1">
    <location>
        <begin position="176"/>
        <end position="210"/>
    </location>
</feature>
<evidence type="ECO:0000256" key="1">
    <source>
        <dbReference type="SAM" id="Coils"/>
    </source>
</evidence>
<evidence type="ECO:0000313" key="4">
    <source>
        <dbReference type="Proteomes" id="UP000305948"/>
    </source>
</evidence>
<feature type="compositionally biased region" description="Polar residues" evidence="2">
    <location>
        <begin position="306"/>
        <end position="321"/>
    </location>
</feature>
<dbReference type="STRING" id="5364.A0A5C3NHN5"/>
<evidence type="ECO:0000256" key="2">
    <source>
        <dbReference type="SAM" id="MobiDB-lite"/>
    </source>
</evidence>